<organism evidence="1 2">
    <name type="scientific">Rhipicephalus microplus</name>
    <name type="common">Cattle tick</name>
    <name type="synonym">Boophilus microplus</name>
    <dbReference type="NCBI Taxonomy" id="6941"/>
    <lineage>
        <taxon>Eukaryota</taxon>
        <taxon>Metazoa</taxon>
        <taxon>Ecdysozoa</taxon>
        <taxon>Arthropoda</taxon>
        <taxon>Chelicerata</taxon>
        <taxon>Arachnida</taxon>
        <taxon>Acari</taxon>
        <taxon>Parasitiformes</taxon>
        <taxon>Ixodida</taxon>
        <taxon>Ixodoidea</taxon>
        <taxon>Ixodidae</taxon>
        <taxon>Rhipicephalinae</taxon>
        <taxon>Rhipicephalus</taxon>
        <taxon>Boophilus</taxon>
    </lineage>
</organism>
<comment type="caution">
    <text evidence="1">The sequence shown here is derived from an EMBL/GenBank/DDBJ whole genome shotgun (WGS) entry which is preliminary data.</text>
</comment>
<reference evidence="1" key="2">
    <citation type="submission" date="2021-09" db="EMBL/GenBank/DDBJ databases">
        <authorList>
            <person name="Jia N."/>
            <person name="Wang J."/>
            <person name="Shi W."/>
            <person name="Du L."/>
            <person name="Sun Y."/>
            <person name="Zhan W."/>
            <person name="Jiang J."/>
            <person name="Wang Q."/>
            <person name="Zhang B."/>
            <person name="Ji P."/>
            <person name="Sakyi L.B."/>
            <person name="Cui X."/>
            <person name="Yuan T."/>
            <person name="Jiang B."/>
            <person name="Yang W."/>
            <person name="Lam T.T.-Y."/>
            <person name="Chang Q."/>
            <person name="Ding S."/>
            <person name="Wang X."/>
            <person name="Zhu J."/>
            <person name="Ruan X."/>
            <person name="Zhao L."/>
            <person name="Wei J."/>
            <person name="Que T."/>
            <person name="Du C."/>
            <person name="Cheng J."/>
            <person name="Dai P."/>
            <person name="Han X."/>
            <person name="Huang E."/>
            <person name="Gao Y."/>
            <person name="Liu J."/>
            <person name="Shao H."/>
            <person name="Ye R."/>
            <person name="Li L."/>
            <person name="Wei W."/>
            <person name="Wang X."/>
            <person name="Wang C."/>
            <person name="Huo Q."/>
            <person name="Li W."/>
            <person name="Guo W."/>
            <person name="Chen H."/>
            <person name="Chen S."/>
            <person name="Zhou L."/>
            <person name="Zhou L."/>
            <person name="Ni X."/>
            <person name="Tian J."/>
            <person name="Zhou Y."/>
            <person name="Sheng Y."/>
            <person name="Liu T."/>
            <person name="Pan Y."/>
            <person name="Xia L."/>
            <person name="Li J."/>
            <person name="Zhao F."/>
            <person name="Cao W."/>
        </authorList>
    </citation>
    <scope>NUCLEOTIDE SEQUENCE</scope>
    <source>
        <strain evidence="1">Rmic-2018</strain>
        <tissue evidence="1">Larvae</tissue>
    </source>
</reference>
<evidence type="ECO:0000313" key="1">
    <source>
        <dbReference type="EMBL" id="KAH8035129.1"/>
    </source>
</evidence>
<protein>
    <submittedName>
        <fullName evidence="1">Uncharacterized protein</fullName>
    </submittedName>
</protein>
<dbReference type="AlphaFoldDB" id="A0A9J6EKX7"/>
<dbReference type="EMBL" id="JABSTU010000003">
    <property type="protein sequence ID" value="KAH8035129.1"/>
    <property type="molecule type" value="Genomic_DNA"/>
</dbReference>
<sequence length="107" mass="12208">MLRPPEVRFEPDPSPPVEGAVKANVRRTAPTPLFLNVPGQAPAPRRRHSWICGCRHERATARDTQSMLRCFRIVCVSPRAYTRLRRHVYDSDFPPRSVRRCFAAAIG</sequence>
<gene>
    <name evidence="1" type="ORF">HPB51_004370</name>
</gene>
<dbReference type="Proteomes" id="UP000821866">
    <property type="component" value="Chromosome 11"/>
</dbReference>
<keyword evidence="2" id="KW-1185">Reference proteome</keyword>
<accession>A0A9J6EKX7</accession>
<name>A0A9J6EKX7_RHIMP</name>
<evidence type="ECO:0000313" key="2">
    <source>
        <dbReference type="Proteomes" id="UP000821866"/>
    </source>
</evidence>
<proteinExistence type="predicted"/>
<reference evidence="1" key="1">
    <citation type="journal article" date="2020" name="Cell">
        <title>Large-Scale Comparative Analyses of Tick Genomes Elucidate Their Genetic Diversity and Vector Capacities.</title>
        <authorList>
            <consortium name="Tick Genome and Microbiome Consortium (TIGMIC)"/>
            <person name="Jia N."/>
            <person name="Wang J."/>
            <person name="Shi W."/>
            <person name="Du L."/>
            <person name="Sun Y."/>
            <person name="Zhan W."/>
            <person name="Jiang J.F."/>
            <person name="Wang Q."/>
            <person name="Zhang B."/>
            <person name="Ji P."/>
            <person name="Bell-Sakyi L."/>
            <person name="Cui X.M."/>
            <person name="Yuan T.T."/>
            <person name="Jiang B.G."/>
            <person name="Yang W.F."/>
            <person name="Lam T.T."/>
            <person name="Chang Q.C."/>
            <person name="Ding S.J."/>
            <person name="Wang X.J."/>
            <person name="Zhu J.G."/>
            <person name="Ruan X.D."/>
            <person name="Zhao L."/>
            <person name="Wei J.T."/>
            <person name="Ye R.Z."/>
            <person name="Que T.C."/>
            <person name="Du C.H."/>
            <person name="Zhou Y.H."/>
            <person name="Cheng J.X."/>
            <person name="Dai P.F."/>
            <person name="Guo W.B."/>
            <person name="Han X.H."/>
            <person name="Huang E.J."/>
            <person name="Li L.F."/>
            <person name="Wei W."/>
            <person name="Gao Y.C."/>
            <person name="Liu J.Z."/>
            <person name="Shao H.Z."/>
            <person name="Wang X."/>
            <person name="Wang C.C."/>
            <person name="Yang T.C."/>
            <person name="Huo Q.B."/>
            <person name="Li W."/>
            <person name="Chen H.Y."/>
            <person name="Chen S.E."/>
            <person name="Zhou L.G."/>
            <person name="Ni X.B."/>
            <person name="Tian J.H."/>
            <person name="Sheng Y."/>
            <person name="Liu T."/>
            <person name="Pan Y.S."/>
            <person name="Xia L.Y."/>
            <person name="Li J."/>
            <person name="Zhao F."/>
            <person name="Cao W.C."/>
        </authorList>
    </citation>
    <scope>NUCLEOTIDE SEQUENCE</scope>
    <source>
        <strain evidence="1">Rmic-2018</strain>
    </source>
</reference>